<dbReference type="Gene3D" id="1.50.10.10">
    <property type="match status" value="1"/>
</dbReference>
<protein>
    <recommendedName>
        <fullName evidence="2">Glycoside hydrolase family 125 protein</fullName>
    </recommendedName>
</protein>
<dbReference type="InterPro" id="IPR008928">
    <property type="entry name" value="6-hairpin_glycosidase_sf"/>
</dbReference>
<organism evidence="1">
    <name type="scientific">uncultured Paludibacter sp</name>
    <dbReference type="NCBI Taxonomy" id="497635"/>
    <lineage>
        <taxon>Bacteria</taxon>
        <taxon>Pseudomonadati</taxon>
        <taxon>Bacteroidota</taxon>
        <taxon>Bacteroidia</taxon>
        <taxon>Bacteroidales</taxon>
        <taxon>Paludibacteraceae</taxon>
        <taxon>Paludibacter</taxon>
        <taxon>environmental samples</taxon>
    </lineage>
</organism>
<sequence length="504" mass="57860">MMNSKIRKLKKSNLATGLMFVVLLMVGSNCFAKGKKINYADKANAIVLENDNIKIYVSQRPAIKDRLFISPAIEDKISEVSKLLKNARLRWMFENCFPNTIDTTVRYYKLENGNDDTLVYTGDIFAMWLRDSGAQVWPYVKYANKDEHLKKMLRGVILRQFKSIIIDPYANAFLDPHDPNPDHQWMSDKTDMKPELHERKWEIDSLCYPLRLAYEYWKVTGDASIFEEKWISAIQNILKTFKEQQKKNGPGPYTFQRKTERQLDTMSNNGMGNPVNPVGLIASAFRPSDDATTFQFLIPSNFFAVTSLRKASEILSKVNKNTELAQECANLASEVEQALKKYAVYKHPKYGKIYAYEVDGFGNQLIMDDANVPSLLAMPYLGDVDINDPIYQNTRKFVWSKDNPYFFSGKAGEGIGGPHIGYDMVWPMSIMMKAFTSQDDEEIKYCVKMLMTTDAGKGFMHESFHKDDANNFTRAWFAWQNTLFGELIIKLIDDGKLELLNSLK</sequence>
<dbReference type="SUPFAM" id="SSF48208">
    <property type="entry name" value="Six-hairpin glycosidases"/>
    <property type="match status" value="1"/>
</dbReference>
<proteinExistence type="predicted"/>
<accession>A0A653AKF2</accession>
<evidence type="ECO:0000313" key="1">
    <source>
        <dbReference type="EMBL" id="VBB48554.1"/>
    </source>
</evidence>
<dbReference type="GO" id="GO:0005975">
    <property type="term" value="P:carbohydrate metabolic process"/>
    <property type="evidence" value="ECO:0007669"/>
    <property type="project" value="InterPro"/>
</dbReference>
<dbReference type="EMBL" id="UPXZ01000040">
    <property type="protein sequence ID" value="VBB48554.1"/>
    <property type="molecule type" value="Genomic_DNA"/>
</dbReference>
<gene>
    <name evidence="1" type="ORF">TRIP_D450009</name>
</gene>
<dbReference type="PANTHER" id="PTHR31047:SF0">
    <property type="entry name" value="MEIOTICALLY UP-REGULATED GENE 157 PROTEIN"/>
    <property type="match status" value="1"/>
</dbReference>
<dbReference type="InterPro" id="IPR008313">
    <property type="entry name" value="GH125"/>
</dbReference>
<dbReference type="InterPro" id="IPR012341">
    <property type="entry name" value="6hp_glycosidase-like_sf"/>
</dbReference>
<dbReference type="PANTHER" id="PTHR31047">
    <property type="entry name" value="MEIOTICALLY UP-REGULATED GENE 157 PROTEIN"/>
    <property type="match status" value="1"/>
</dbReference>
<evidence type="ECO:0008006" key="2">
    <source>
        <dbReference type="Google" id="ProtNLM"/>
    </source>
</evidence>
<reference evidence="1" key="1">
    <citation type="submission" date="2018-07" db="EMBL/GenBank/DDBJ databases">
        <authorList>
            <consortium name="Genoscope - CEA"/>
            <person name="William W."/>
        </authorList>
    </citation>
    <scope>NUCLEOTIDE SEQUENCE</scope>
    <source>
        <strain evidence="1">IK1</strain>
    </source>
</reference>
<dbReference type="SMART" id="SM01149">
    <property type="entry name" value="DUF1237"/>
    <property type="match status" value="1"/>
</dbReference>
<name>A0A653AKF2_9BACT</name>
<dbReference type="Pfam" id="PF06824">
    <property type="entry name" value="Glyco_hydro_125"/>
    <property type="match status" value="1"/>
</dbReference>
<dbReference type="AlphaFoldDB" id="A0A653AKF2"/>
<dbReference type="PIRSF" id="PIRSF028846">
    <property type="entry name" value="UCP028846"/>
    <property type="match status" value="1"/>
</dbReference>